<sequence length="183" mass="20635">MAENLYDRLMAGDTGDPFDRHVLACVIVSGFAPPEQLLTDTMGLSLSDLSRLMDSQFPHAAALLDVLPLWEGPKADAPEEPDLRALLYDNRTPDGDPAVARWFARIIARRSLGESHLWEDLGLRDRDELSQLMARHFAPLAAKNPGMRWKKFFYRTMCEQEGVLLCKAPNCQICEDYHLCFAA</sequence>
<dbReference type="EMBL" id="VWPJ01000001">
    <property type="protein sequence ID" value="KAA5607623.1"/>
    <property type="molecule type" value="Genomic_DNA"/>
</dbReference>
<dbReference type="RefSeq" id="WP_150060756.1">
    <property type="nucleotide sequence ID" value="NZ_JACHII010000001.1"/>
</dbReference>
<keyword evidence="2" id="KW-1185">Reference proteome</keyword>
<evidence type="ECO:0000313" key="1">
    <source>
        <dbReference type="EMBL" id="KAA5607623.1"/>
    </source>
</evidence>
<dbReference type="AlphaFoldDB" id="A0A5M6IH57"/>
<evidence type="ECO:0000313" key="2">
    <source>
        <dbReference type="Proteomes" id="UP000324065"/>
    </source>
</evidence>
<gene>
    <name evidence="1" type="ORF">F1188_02380</name>
</gene>
<dbReference type="GO" id="GO:0030151">
    <property type="term" value="F:molybdenum ion binding"/>
    <property type="evidence" value="ECO:0007669"/>
    <property type="project" value="InterPro"/>
</dbReference>
<dbReference type="Pfam" id="PF04891">
    <property type="entry name" value="NifQ"/>
    <property type="match status" value="1"/>
</dbReference>
<comment type="caution">
    <text evidence="1">The sequence shown here is derived from an EMBL/GenBank/DDBJ whole genome shotgun (WGS) entry which is preliminary data.</text>
</comment>
<accession>A0A5M6IH57</accession>
<dbReference type="InterPro" id="IPR006975">
    <property type="entry name" value="NifQ"/>
</dbReference>
<dbReference type="OrthoDB" id="192277at2"/>
<protein>
    <submittedName>
        <fullName evidence="1">Nitrogen fixation protein NifQ</fullName>
    </submittedName>
</protein>
<reference evidence="1 2" key="1">
    <citation type="submission" date="2019-09" db="EMBL/GenBank/DDBJ databases">
        <title>Genome sequence of Roseospira marina, one of the more divergent members of the non-sulfur purple photosynthetic bacterial family, the Rhodospirillaceae.</title>
        <authorList>
            <person name="Meyer T."/>
            <person name="Kyndt J."/>
        </authorList>
    </citation>
    <scope>NUCLEOTIDE SEQUENCE [LARGE SCALE GENOMIC DNA]</scope>
    <source>
        <strain evidence="1 2">DSM 15113</strain>
    </source>
</reference>
<name>A0A5M6IH57_9PROT</name>
<proteinExistence type="predicted"/>
<dbReference type="Proteomes" id="UP000324065">
    <property type="component" value="Unassembled WGS sequence"/>
</dbReference>
<dbReference type="GO" id="GO:0009399">
    <property type="term" value="P:nitrogen fixation"/>
    <property type="evidence" value="ECO:0007669"/>
    <property type="project" value="InterPro"/>
</dbReference>
<organism evidence="1 2">
    <name type="scientific">Roseospira marina</name>
    <dbReference type="NCBI Taxonomy" id="140057"/>
    <lineage>
        <taxon>Bacteria</taxon>
        <taxon>Pseudomonadati</taxon>
        <taxon>Pseudomonadota</taxon>
        <taxon>Alphaproteobacteria</taxon>
        <taxon>Rhodospirillales</taxon>
        <taxon>Rhodospirillaceae</taxon>
        <taxon>Roseospira</taxon>
    </lineage>
</organism>